<feature type="compositionally biased region" description="Low complexity" evidence="1">
    <location>
        <begin position="723"/>
        <end position="742"/>
    </location>
</feature>
<feature type="compositionally biased region" description="Polar residues" evidence="1">
    <location>
        <begin position="399"/>
        <end position="413"/>
    </location>
</feature>
<feature type="compositionally biased region" description="Low complexity" evidence="1">
    <location>
        <begin position="762"/>
        <end position="796"/>
    </location>
</feature>
<feature type="region of interest" description="Disordered" evidence="1">
    <location>
        <begin position="1"/>
        <end position="58"/>
    </location>
</feature>
<dbReference type="OMA" id="HEEANTG"/>
<proteinExistence type="predicted"/>
<feature type="region of interest" description="Disordered" evidence="1">
    <location>
        <begin position="307"/>
        <end position="347"/>
    </location>
</feature>
<feature type="compositionally biased region" description="Low complexity" evidence="1">
    <location>
        <begin position="130"/>
        <end position="144"/>
    </location>
</feature>
<evidence type="ECO:0000313" key="3">
    <source>
        <dbReference type="Proteomes" id="UP000054350"/>
    </source>
</evidence>
<accession>A0A0L0RYT1</accession>
<dbReference type="STRING" id="578462.A0A0L0RYT1"/>
<feature type="compositionally biased region" description="Polar residues" evidence="1">
    <location>
        <begin position="701"/>
        <end position="715"/>
    </location>
</feature>
<feature type="compositionally biased region" description="Gly residues" evidence="1">
    <location>
        <begin position="511"/>
        <end position="521"/>
    </location>
</feature>
<name>A0A0L0RYT1_ALLM3</name>
<sequence length="910" mass="93421">MAANQSGPVTGSKSPTGSDLARSATLKTRLADLQAGDPGVRDSTYDLADLPEMDGGNDEWLIKPADMARPVRMSQFKANLEAEADKAGILRLSMMSDPGGARGGNDENDQEVLDWLRGDDDEDDADLSPATGAAASSATGIATSNGGGGRPQMGARLTPGSSAFFHPISQELMPTEDELNARSGPNGGAHRNKTDSIRFSHMLAGKLVDDVADTTLDLRPLSITDMKVEIEFMEHRGKQRDPSNRRAYVYGADSSSHLDTLAESDDGQSVGESMASADRPRPMMRHATSTEHFDHLVRTATAKDMLTPIPASPTKSASEVAVPSGRSRADSARSGSVAMSKPVAGNSELDMMNHLLASTRSQSRHRSEQSLDGPATAPTRTSPSVFSSTSERRGRRSSIASDFSDQSARSSATVPGRSSRRQASADASVSGSPSRSTVRSNQSSASGGYAVSESAYAAYQSLPVPPLIPFVDPDLEPVPVHRVPTPHAAPPPSPQPSHDNVFTTHSFGTIPRGGGDGGSDGMLGSPMMPMPVPVQGRTEPPGVPLPPTPSTPGFSTTGTGIGGPSPITPHFPRSASPVSGLPRPQTPSQVHYAGPTATASLSPSRPTTPAHFGPRAPTGSLRSPTALARPRTPASGSTGSGIPAPGSTGIPRPGTPSGMSVASARSASRSGLRPTSPAPPRSPFHRSPVPTSPVPMPPAPQQQIGYTDAHYSSMSAPPPARNFSTSSFGSHSSTGSAATSPSRFTPTRGRGQSSEMPPPRPSTTTPGRGRSQSSVSSAASRARSQPAKTPPAYAAPTPMPAGHHTFSGLAPPTASARPGARSPGPLGSGIARPATAAPTFGGGGSGIPTPGMARPRTPASSSVASGYTRSRSPVYGGGSTWSHATAPAGYGGAGYQAPGAVAQEDVFETF</sequence>
<feature type="region of interest" description="Disordered" evidence="1">
    <location>
        <begin position="479"/>
        <end position="896"/>
    </location>
</feature>
<reference evidence="3" key="2">
    <citation type="submission" date="2009-11" db="EMBL/GenBank/DDBJ databases">
        <title>The Genome Sequence of Allomyces macrogynus strain ATCC 38327.</title>
        <authorList>
            <consortium name="The Broad Institute Genome Sequencing Platform"/>
            <person name="Russ C."/>
            <person name="Cuomo C."/>
            <person name="Shea T."/>
            <person name="Young S.K."/>
            <person name="Zeng Q."/>
            <person name="Koehrsen M."/>
            <person name="Haas B."/>
            <person name="Borodovsky M."/>
            <person name="Guigo R."/>
            <person name="Alvarado L."/>
            <person name="Berlin A."/>
            <person name="Borenstein D."/>
            <person name="Chen Z."/>
            <person name="Engels R."/>
            <person name="Freedman E."/>
            <person name="Gellesch M."/>
            <person name="Goldberg J."/>
            <person name="Griggs A."/>
            <person name="Gujja S."/>
            <person name="Heiman D."/>
            <person name="Hepburn T."/>
            <person name="Howarth C."/>
            <person name="Jen D."/>
            <person name="Larson L."/>
            <person name="Lewis B."/>
            <person name="Mehta T."/>
            <person name="Park D."/>
            <person name="Pearson M."/>
            <person name="Roberts A."/>
            <person name="Saif S."/>
            <person name="Shenoy N."/>
            <person name="Sisk P."/>
            <person name="Stolte C."/>
            <person name="Sykes S."/>
            <person name="Walk T."/>
            <person name="White J."/>
            <person name="Yandava C."/>
            <person name="Burger G."/>
            <person name="Gray M.W."/>
            <person name="Holland P.W.H."/>
            <person name="King N."/>
            <person name="Lang F.B.F."/>
            <person name="Roger A.J."/>
            <person name="Ruiz-Trillo I."/>
            <person name="Lander E."/>
            <person name="Nusbaum C."/>
        </authorList>
    </citation>
    <scope>NUCLEOTIDE SEQUENCE [LARGE SCALE GENOMIC DNA]</scope>
    <source>
        <strain evidence="3">ATCC 38327</strain>
    </source>
</reference>
<feature type="region of interest" description="Disordered" evidence="1">
    <location>
        <begin position="257"/>
        <end position="282"/>
    </location>
</feature>
<feature type="compositionally biased region" description="Low complexity" evidence="1">
    <location>
        <begin position="421"/>
        <end position="430"/>
    </location>
</feature>
<dbReference type="OrthoDB" id="5588583at2759"/>
<reference evidence="2 3" key="1">
    <citation type="submission" date="2009-11" db="EMBL/GenBank/DDBJ databases">
        <title>Annotation of Allomyces macrogynus ATCC 38327.</title>
        <authorList>
            <consortium name="The Broad Institute Genome Sequencing Platform"/>
            <person name="Russ C."/>
            <person name="Cuomo C."/>
            <person name="Burger G."/>
            <person name="Gray M.W."/>
            <person name="Holland P.W.H."/>
            <person name="King N."/>
            <person name="Lang F.B.F."/>
            <person name="Roger A.J."/>
            <person name="Ruiz-Trillo I."/>
            <person name="Young S.K."/>
            <person name="Zeng Q."/>
            <person name="Gargeya S."/>
            <person name="Fitzgerald M."/>
            <person name="Haas B."/>
            <person name="Abouelleil A."/>
            <person name="Alvarado L."/>
            <person name="Arachchi H.M."/>
            <person name="Berlin A."/>
            <person name="Chapman S.B."/>
            <person name="Gearin G."/>
            <person name="Goldberg J."/>
            <person name="Griggs A."/>
            <person name="Gujja S."/>
            <person name="Hansen M."/>
            <person name="Heiman D."/>
            <person name="Howarth C."/>
            <person name="Larimer J."/>
            <person name="Lui A."/>
            <person name="MacDonald P.J.P."/>
            <person name="McCowen C."/>
            <person name="Montmayeur A."/>
            <person name="Murphy C."/>
            <person name="Neiman D."/>
            <person name="Pearson M."/>
            <person name="Priest M."/>
            <person name="Roberts A."/>
            <person name="Saif S."/>
            <person name="Shea T."/>
            <person name="Sisk P."/>
            <person name="Stolte C."/>
            <person name="Sykes S."/>
            <person name="Wortman J."/>
            <person name="Nusbaum C."/>
            <person name="Birren B."/>
        </authorList>
    </citation>
    <scope>NUCLEOTIDE SEQUENCE [LARGE SCALE GENOMIC DNA]</scope>
    <source>
        <strain evidence="2 3">ATCC 38327</strain>
    </source>
</reference>
<evidence type="ECO:0000313" key="2">
    <source>
        <dbReference type="EMBL" id="KNE55315.1"/>
    </source>
</evidence>
<dbReference type="Proteomes" id="UP000054350">
    <property type="component" value="Unassembled WGS sequence"/>
</dbReference>
<feature type="compositionally biased region" description="Low complexity" evidence="1">
    <location>
        <begin position="522"/>
        <end position="540"/>
    </location>
</feature>
<feature type="compositionally biased region" description="Polar residues" evidence="1">
    <location>
        <begin position="597"/>
        <end position="607"/>
    </location>
</feature>
<keyword evidence="3" id="KW-1185">Reference proteome</keyword>
<feature type="compositionally biased region" description="Polar residues" evidence="1">
    <location>
        <begin position="431"/>
        <end position="446"/>
    </location>
</feature>
<feature type="region of interest" description="Disordered" evidence="1">
    <location>
        <begin position="119"/>
        <end position="162"/>
    </location>
</feature>
<dbReference type="AlphaFoldDB" id="A0A0L0RYT1"/>
<evidence type="ECO:0000256" key="1">
    <source>
        <dbReference type="SAM" id="MobiDB-lite"/>
    </source>
</evidence>
<feature type="compositionally biased region" description="Pro residues" evidence="1">
    <location>
        <begin position="690"/>
        <end position="700"/>
    </location>
</feature>
<dbReference type="EMBL" id="GG745329">
    <property type="protein sequence ID" value="KNE55315.1"/>
    <property type="molecule type" value="Genomic_DNA"/>
</dbReference>
<protein>
    <submittedName>
        <fullName evidence="2">Uncharacterized protein</fullName>
    </submittedName>
</protein>
<feature type="compositionally biased region" description="Pro residues" evidence="1">
    <location>
        <begin position="541"/>
        <end position="550"/>
    </location>
</feature>
<feature type="compositionally biased region" description="Low complexity" evidence="1">
    <location>
        <begin position="660"/>
        <end position="670"/>
    </location>
</feature>
<feature type="compositionally biased region" description="Polar residues" evidence="1">
    <location>
        <begin position="1"/>
        <end position="17"/>
    </location>
</feature>
<feature type="region of interest" description="Disordered" evidence="1">
    <location>
        <begin position="359"/>
        <end position="446"/>
    </location>
</feature>
<dbReference type="VEuPathDB" id="FungiDB:AMAG_01218"/>
<organism evidence="2 3">
    <name type="scientific">Allomyces macrogynus (strain ATCC 38327)</name>
    <name type="common">Allomyces javanicus var. macrogynus</name>
    <dbReference type="NCBI Taxonomy" id="578462"/>
    <lineage>
        <taxon>Eukaryota</taxon>
        <taxon>Fungi</taxon>
        <taxon>Fungi incertae sedis</taxon>
        <taxon>Blastocladiomycota</taxon>
        <taxon>Blastocladiomycetes</taxon>
        <taxon>Blastocladiales</taxon>
        <taxon>Blastocladiaceae</taxon>
        <taxon>Allomyces</taxon>
    </lineage>
</organism>
<feature type="compositionally biased region" description="Polar residues" evidence="1">
    <location>
        <begin position="858"/>
        <end position="871"/>
    </location>
</feature>
<gene>
    <name evidence="2" type="ORF">AMAG_01218</name>
</gene>